<dbReference type="SUPFAM" id="SSF47113">
    <property type="entry name" value="Histone-fold"/>
    <property type="match status" value="1"/>
</dbReference>
<organism evidence="2 3">
    <name type="scientific">Necator americanus</name>
    <name type="common">Human hookworm</name>
    <dbReference type="NCBI Taxonomy" id="51031"/>
    <lineage>
        <taxon>Eukaryota</taxon>
        <taxon>Metazoa</taxon>
        <taxon>Ecdysozoa</taxon>
        <taxon>Nematoda</taxon>
        <taxon>Chromadorea</taxon>
        <taxon>Rhabditida</taxon>
        <taxon>Rhabditina</taxon>
        <taxon>Rhabditomorpha</taxon>
        <taxon>Strongyloidea</taxon>
        <taxon>Ancylostomatidae</taxon>
        <taxon>Bunostominae</taxon>
        <taxon>Necator</taxon>
    </lineage>
</organism>
<dbReference type="Pfam" id="PF00125">
    <property type="entry name" value="Histone"/>
    <property type="match status" value="1"/>
</dbReference>
<name>A0ABR1DAS1_NECAM</name>
<gene>
    <name evidence="2" type="primary">Necator_chrIV.g13822</name>
    <name evidence="2" type="ORF">RB195_000530</name>
</gene>
<feature type="domain" description="Core Histone H2A/H2B/H3" evidence="1">
    <location>
        <begin position="52"/>
        <end position="136"/>
    </location>
</feature>
<proteinExistence type="predicted"/>
<evidence type="ECO:0000313" key="2">
    <source>
        <dbReference type="EMBL" id="KAK6747387.1"/>
    </source>
</evidence>
<dbReference type="Proteomes" id="UP001303046">
    <property type="component" value="Unassembled WGS sequence"/>
</dbReference>
<reference evidence="2 3" key="1">
    <citation type="submission" date="2023-08" db="EMBL/GenBank/DDBJ databases">
        <title>A Necator americanus chromosomal reference genome.</title>
        <authorList>
            <person name="Ilik V."/>
            <person name="Petrzelkova K.J."/>
            <person name="Pardy F."/>
            <person name="Fuh T."/>
            <person name="Niatou-Singa F.S."/>
            <person name="Gouil Q."/>
            <person name="Baker L."/>
            <person name="Ritchie M.E."/>
            <person name="Jex A.R."/>
            <person name="Gazzola D."/>
            <person name="Li H."/>
            <person name="Toshio Fujiwara R."/>
            <person name="Zhan B."/>
            <person name="Aroian R.V."/>
            <person name="Pafco B."/>
            <person name="Schwarz E.M."/>
        </authorList>
    </citation>
    <scope>NUCLEOTIDE SEQUENCE [LARGE SCALE GENOMIC DNA]</scope>
    <source>
        <strain evidence="2 3">Aroian</strain>
        <tissue evidence="2">Whole animal</tissue>
    </source>
</reference>
<dbReference type="Gene3D" id="1.10.20.10">
    <property type="entry name" value="Histone, subunit A"/>
    <property type="match status" value="1"/>
</dbReference>
<sequence length="144" mass="16567">MPDPVGSMLRNSRNLSYSPCAPLALDRYHHHTRLRITRNHMSIVSTAKVTNSTSNKSRKSKSLKKRDTCISKASFARILRNVSCRERAPSRKLRWSKHAEWALQIVAERYLNEVLNKTSLIARINRRITVKVSDITSFYIATTN</sequence>
<dbReference type="InterPro" id="IPR007125">
    <property type="entry name" value="H2A/H2B/H3"/>
</dbReference>
<keyword evidence="3" id="KW-1185">Reference proteome</keyword>
<dbReference type="InterPro" id="IPR009072">
    <property type="entry name" value="Histone-fold"/>
</dbReference>
<protein>
    <recommendedName>
        <fullName evidence="1">Core Histone H2A/H2B/H3 domain-containing protein</fullName>
    </recommendedName>
</protein>
<dbReference type="EMBL" id="JAVFWL010000004">
    <property type="protein sequence ID" value="KAK6747387.1"/>
    <property type="molecule type" value="Genomic_DNA"/>
</dbReference>
<accession>A0ABR1DAS1</accession>
<evidence type="ECO:0000259" key="1">
    <source>
        <dbReference type="Pfam" id="PF00125"/>
    </source>
</evidence>
<evidence type="ECO:0000313" key="3">
    <source>
        <dbReference type="Proteomes" id="UP001303046"/>
    </source>
</evidence>
<comment type="caution">
    <text evidence="2">The sequence shown here is derived from an EMBL/GenBank/DDBJ whole genome shotgun (WGS) entry which is preliminary data.</text>
</comment>